<comment type="caution">
    <text evidence="1">The sequence shown here is derived from an EMBL/GenBank/DDBJ whole genome shotgun (WGS) entry which is preliminary data.</text>
</comment>
<dbReference type="RefSeq" id="WP_035870212.1">
    <property type="nucleotide sequence ID" value="NZ_KK853997.1"/>
</dbReference>
<dbReference type="PATRIC" id="fig|1348663.4.peg.7340"/>
<dbReference type="OrthoDB" id="3443514at2"/>
<protein>
    <submittedName>
        <fullName evidence="1">Uncharacterized protein</fullName>
    </submittedName>
</protein>
<name>A0A066YRJ7_9ACTN</name>
<dbReference type="Proteomes" id="UP000027178">
    <property type="component" value="Unassembled WGS sequence"/>
</dbReference>
<proteinExistence type="predicted"/>
<dbReference type="EMBL" id="JNBY01000165">
    <property type="protein sequence ID" value="KDN80671.1"/>
    <property type="molecule type" value="Genomic_DNA"/>
</dbReference>
<organism evidence="1 2">
    <name type="scientific">Kitasatospora cheerisanensis KCTC 2395</name>
    <dbReference type="NCBI Taxonomy" id="1348663"/>
    <lineage>
        <taxon>Bacteria</taxon>
        <taxon>Bacillati</taxon>
        <taxon>Actinomycetota</taxon>
        <taxon>Actinomycetes</taxon>
        <taxon>Kitasatosporales</taxon>
        <taxon>Streptomycetaceae</taxon>
        <taxon>Kitasatospora</taxon>
    </lineage>
</organism>
<dbReference type="HOGENOM" id="CLU_2861821_0_0_11"/>
<gene>
    <name evidence="1" type="ORF">KCH_75890</name>
</gene>
<dbReference type="AlphaFoldDB" id="A0A066YRJ7"/>
<accession>A0A066YRJ7</accession>
<reference evidence="1 2" key="1">
    <citation type="submission" date="2014-05" db="EMBL/GenBank/DDBJ databases">
        <title>Draft Genome Sequence of Kitasatospora cheerisanensis KCTC 2395.</title>
        <authorList>
            <person name="Nam D.H."/>
        </authorList>
    </citation>
    <scope>NUCLEOTIDE SEQUENCE [LARGE SCALE GENOMIC DNA]</scope>
    <source>
        <strain evidence="1 2">KCTC 2395</strain>
    </source>
</reference>
<sequence length="64" mass="6566">MYAAAWEDGPIRVVLLGAERVTLDLHFGTRAVGLVITDTGRLCVATRTGVLGIDLAEAAGPAGS</sequence>
<evidence type="ECO:0000313" key="2">
    <source>
        <dbReference type="Proteomes" id="UP000027178"/>
    </source>
</evidence>
<evidence type="ECO:0000313" key="1">
    <source>
        <dbReference type="EMBL" id="KDN80671.1"/>
    </source>
</evidence>
<keyword evidence="2" id="KW-1185">Reference proteome</keyword>